<dbReference type="OMA" id="PTDWSSC"/>
<name>A0A179HJ54_PURLI</name>
<feature type="compositionally biased region" description="Low complexity" evidence="1">
    <location>
        <begin position="178"/>
        <end position="205"/>
    </location>
</feature>
<dbReference type="EMBL" id="JAWRVI010000045">
    <property type="protein sequence ID" value="KAK4085923.1"/>
    <property type="molecule type" value="Genomic_DNA"/>
</dbReference>
<dbReference type="EMBL" id="LSBH01000002">
    <property type="protein sequence ID" value="OAQ84949.1"/>
    <property type="molecule type" value="Genomic_DNA"/>
</dbReference>
<feature type="region of interest" description="Disordered" evidence="1">
    <location>
        <begin position="173"/>
        <end position="210"/>
    </location>
</feature>
<dbReference type="GeneID" id="28888037"/>
<evidence type="ECO:0000313" key="4">
    <source>
        <dbReference type="EMBL" id="OAQ84949.1"/>
    </source>
</evidence>
<dbReference type="RefSeq" id="XP_018178218.1">
    <property type="nucleotide sequence ID" value="XM_018322988.1"/>
</dbReference>
<reference evidence="5 6" key="1">
    <citation type="submission" date="2016-02" db="EMBL/GenBank/DDBJ databases">
        <title>Biosynthesis of antibiotic leucinostatins and their inhibition on Phytophthora in bio-control Purpureocillium lilacinum.</title>
        <authorList>
            <person name="Wang G."/>
            <person name="Liu Z."/>
            <person name="Lin R."/>
            <person name="Li E."/>
            <person name="Mao Z."/>
            <person name="Ling J."/>
            <person name="Yin W."/>
            <person name="Xie B."/>
        </authorList>
    </citation>
    <scope>NUCLEOTIDE SEQUENCE [LARGE SCALE GENOMIC DNA]</scope>
    <source>
        <strain evidence="4">PLBJ-1</strain>
        <strain evidence="5">PLFJ-1</strain>
    </source>
</reference>
<keyword evidence="2 5" id="KW-0812">Transmembrane</keyword>
<evidence type="ECO:0000313" key="6">
    <source>
        <dbReference type="Proteomes" id="UP000078340"/>
    </source>
</evidence>
<evidence type="ECO:0000256" key="1">
    <source>
        <dbReference type="SAM" id="MobiDB-lite"/>
    </source>
</evidence>
<comment type="caution">
    <text evidence="5">The sequence shown here is derived from an EMBL/GenBank/DDBJ whole genome shotgun (WGS) entry which is preliminary data.</text>
</comment>
<evidence type="ECO:0000256" key="2">
    <source>
        <dbReference type="SAM" id="Phobius"/>
    </source>
</evidence>
<dbReference type="AlphaFoldDB" id="A0A179HJ54"/>
<accession>A0A179HJ54</accession>
<sequence length="295" mass="30805">MADRTASTPTGTGKGTTTSPPAITSFPKNPLTKSFSRPKDCTGVVKSSFLAMMDVASTCLPPGIQTESDAYFSPGIACPSGYVSACHDNTGVASLTTVTCCPTLNRDVTLSCVDDRTLASVWSTLFCTWIAPKAKTSLPVTLSANGVTSTENLDFSSPGGLNAFGVRMVYQKTDTDRPTATTTGGTTKPTSSDPTNSDTSTPSPGDDGGLSTGAKVAIGVVIPVVAIAALVGILLWWRRRRRHHGQSSSGGGELYKYQPQPQQTAELHGQPMQELQGSVVDPVELPASTPHPRQA</sequence>
<feature type="region of interest" description="Disordered" evidence="1">
    <location>
        <begin position="244"/>
        <end position="295"/>
    </location>
</feature>
<dbReference type="EMBL" id="LSBI01000005">
    <property type="protein sequence ID" value="OAQ89499.1"/>
    <property type="molecule type" value="Genomic_DNA"/>
</dbReference>
<reference evidence="3" key="2">
    <citation type="submission" date="2023-11" db="EMBL/GenBank/DDBJ databases">
        <authorList>
            <person name="Beijen E."/>
            <person name="Ohm R.A."/>
        </authorList>
    </citation>
    <scope>NUCLEOTIDE SEQUENCE</scope>
    <source>
        <strain evidence="3">CBS 150709</strain>
    </source>
</reference>
<proteinExistence type="predicted"/>
<evidence type="ECO:0000313" key="3">
    <source>
        <dbReference type="EMBL" id="KAK4085923.1"/>
    </source>
</evidence>
<keyword evidence="2" id="KW-0472">Membrane</keyword>
<dbReference type="Proteomes" id="UP000078340">
    <property type="component" value="Unassembled WGS sequence"/>
</dbReference>
<evidence type="ECO:0000313" key="5">
    <source>
        <dbReference type="EMBL" id="OAQ89499.1"/>
    </source>
</evidence>
<protein>
    <submittedName>
        <fullName evidence="5">Transmembrane alpha-helix domain-containing protein</fullName>
    </submittedName>
</protein>
<dbReference type="KEGG" id="plj:28888037"/>
<dbReference type="Proteomes" id="UP000078240">
    <property type="component" value="Unassembled WGS sequence"/>
</dbReference>
<feature type="compositionally biased region" description="Low complexity" evidence="1">
    <location>
        <begin position="1"/>
        <end position="22"/>
    </location>
</feature>
<feature type="transmembrane region" description="Helical" evidence="2">
    <location>
        <begin position="216"/>
        <end position="237"/>
    </location>
</feature>
<keyword evidence="7" id="KW-1185">Reference proteome</keyword>
<evidence type="ECO:0000313" key="7">
    <source>
        <dbReference type="Proteomes" id="UP001287286"/>
    </source>
</evidence>
<feature type="region of interest" description="Disordered" evidence="1">
    <location>
        <begin position="1"/>
        <end position="31"/>
    </location>
</feature>
<dbReference type="Proteomes" id="UP001287286">
    <property type="component" value="Unassembled WGS sequence"/>
</dbReference>
<gene>
    <name evidence="3" type="ORF">Purlil1_9664</name>
    <name evidence="4" type="ORF">VFPBJ_03718</name>
    <name evidence="5" type="ORF">VFPFJ_05911</name>
</gene>
<organism evidence="5 6">
    <name type="scientific">Purpureocillium lilacinum</name>
    <name type="common">Paecilomyces lilacinus</name>
    <dbReference type="NCBI Taxonomy" id="33203"/>
    <lineage>
        <taxon>Eukaryota</taxon>
        <taxon>Fungi</taxon>
        <taxon>Dikarya</taxon>
        <taxon>Ascomycota</taxon>
        <taxon>Pezizomycotina</taxon>
        <taxon>Sordariomycetes</taxon>
        <taxon>Hypocreomycetidae</taxon>
        <taxon>Hypocreales</taxon>
        <taxon>Ophiocordycipitaceae</taxon>
        <taxon>Purpureocillium</taxon>
    </lineage>
</organism>
<reference evidence="3 7" key="3">
    <citation type="journal article" date="2024" name="Microbiol. Resour. Announc.">
        <title>Genome annotations for the ascomycete fungi Trichoderma harzianum, Trichoderma aggressivum, and Purpureocillium lilacinum.</title>
        <authorList>
            <person name="Beijen E.P.W."/>
            <person name="Ohm R.A."/>
        </authorList>
    </citation>
    <scope>NUCLEOTIDE SEQUENCE [LARGE SCALE GENOMIC DNA]</scope>
    <source>
        <strain evidence="3 7">CBS 150709</strain>
    </source>
</reference>
<keyword evidence="2" id="KW-1133">Transmembrane helix</keyword>